<gene>
    <name evidence="1" type="ORF">CLUMA_CG005148</name>
</gene>
<reference evidence="1 2" key="1">
    <citation type="submission" date="2015-04" db="EMBL/GenBank/DDBJ databases">
        <authorList>
            <person name="Syromyatnikov M.Y."/>
            <person name="Popov V.N."/>
        </authorList>
    </citation>
    <scope>NUCLEOTIDE SEQUENCE [LARGE SCALE GENOMIC DNA]</scope>
</reference>
<name>A0A1J1HZC7_9DIPT</name>
<evidence type="ECO:0000313" key="1">
    <source>
        <dbReference type="EMBL" id="CRK91481.1"/>
    </source>
</evidence>
<organism evidence="1 2">
    <name type="scientific">Clunio marinus</name>
    <dbReference type="NCBI Taxonomy" id="568069"/>
    <lineage>
        <taxon>Eukaryota</taxon>
        <taxon>Metazoa</taxon>
        <taxon>Ecdysozoa</taxon>
        <taxon>Arthropoda</taxon>
        <taxon>Hexapoda</taxon>
        <taxon>Insecta</taxon>
        <taxon>Pterygota</taxon>
        <taxon>Neoptera</taxon>
        <taxon>Endopterygota</taxon>
        <taxon>Diptera</taxon>
        <taxon>Nematocera</taxon>
        <taxon>Chironomoidea</taxon>
        <taxon>Chironomidae</taxon>
        <taxon>Clunio</taxon>
    </lineage>
</organism>
<accession>A0A1J1HZC7</accession>
<dbReference type="EMBL" id="CVRI01000021">
    <property type="protein sequence ID" value="CRK91481.1"/>
    <property type="molecule type" value="Genomic_DNA"/>
</dbReference>
<keyword evidence="2" id="KW-1185">Reference proteome</keyword>
<proteinExistence type="predicted"/>
<protein>
    <submittedName>
        <fullName evidence="1">CLUMA_CG005148, isoform A</fullName>
    </submittedName>
</protein>
<dbReference type="Proteomes" id="UP000183832">
    <property type="component" value="Unassembled WGS sequence"/>
</dbReference>
<evidence type="ECO:0000313" key="2">
    <source>
        <dbReference type="Proteomes" id="UP000183832"/>
    </source>
</evidence>
<dbReference type="AlphaFoldDB" id="A0A1J1HZC7"/>
<sequence length="99" mass="11460">MTMTMRSLEPSPYFAGYPFQETCDKDIQSEHSSMPNYLKLLRYNLTLPVTLIFYREYGPSNKFKNCETSHKTPQALKIFYANLNAHDVESSKKLISGNQ</sequence>